<feature type="transmembrane region" description="Helical" evidence="1">
    <location>
        <begin position="12"/>
        <end position="31"/>
    </location>
</feature>
<evidence type="ECO:0000313" key="3">
    <source>
        <dbReference type="Proteomes" id="UP000261600"/>
    </source>
</evidence>
<keyword evidence="1" id="KW-0472">Membrane</keyword>
<keyword evidence="3" id="KW-1185">Reference proteome</keyword>
<dbReference type="Proteomes" id="UP000261600">
    <property type="component" value="Unplaced"/>
</dbReference>
<evidence type="ECO:0000313" key="2">
    <source>
        <dbReference type="Ensembl" id="ENSMALP00000012115.1"/>
    </source>
</evidence>
<organism evidence="2 3">
    <name type="scientific">Monopterus albus</name>
    <name type="common">Swamp eel</name>
    <dbReference type="NCBI Taxonomy" id="43700"/>
    <lineage>
        <taxon>Eukaryota</taxon>
        <taxon>Metazoa</taxon>
        <taxon>Chordata</taxon>
        <taxon>Craniata</taxon>
        <taxon>Vertebrata</taxon>
        <taxon>Euteleostomi</taxon>
        <taxon>Actinopterygii</taxon>
        <taxon>Neopterygii</taxon>
        <taxon>Teleostei</taxon>
        <taxon>Neoteleostei</taxon>
        <taxon>Acanthomorphata</taxon>
        <taxon>Anabantaria</taxon>
        <taxon>Synbranchiformes</taxon>
        <taxon>Synbranchidae</taxon>
        <taxon>Monopterus</taxon>
    </lineage>
</organism>
<reference evidence="2" key="1">
    <citation type="submission" date="2025-08" db="UniProtKB">
        <authorList>
            <consortium name="Ensembl"/>
        </authorList>
    </citation>
    <scope>IDENTIFICATION</scope>
</reference>
<reference evidence="2" key="2">
    <citation type="submission" date="2025-09" db="UniProtKB">
        <authorList>
            <consortium name="Ensembl"/>
        </authorList>
    </citation>
    <scope>IDENTIFICATION</scope>
</reference>
<dbReference type="Ensembl" id="ENSMALT00000012373.1">
    <property type="protein sequence ID" value="ENSMALP00000012115.1"/>
    <property type="gene ID" value="ENSMALG00000008604.1"/>
</dbReference>
<keyword evidence="1" id="KW-0812">Transmembrane</keyword>
<dbReference type="STRING" id="43700.ENSMALP00000012115"/>
<sequence>MHCLLQKSALIYLPLSLCSVSIYLCFLYPSFKPSAKPESCTPADRRKALYQKFYRQVQEERKPADCVVLSLDVKS</sequence>
<accession>A0A3Q3J5V8</accession>
<name>A0A3Q3J5V8_MONAL</name>
<dbReference type="AlphaFoldDB" id="A0A3Q3J5V8"/>
<proteinExistence type="predicted"/>
<evidence type="ECO:0000256" key="1">
    <source>
        <dbReference type="SAM" id="Phobius"/>
    </source>
</evidence>
<keyword evidence="1" id="KW-1133">Transmembrane helix</keyword>
<protein>
    <submittedName>
        <fullName evidence="2">Uncharacterized protein</fullName>
    </submittedName>
</protein>